<accession>A0A939BVW8</accession>
<protein>
    <recommendedName>
        <fullName evidence="1">DUF6884 domain-containing protein</fullName>
    </recommendedName>
</protein>
<feature type="domain" description="DUF6884" evidence="1">
    <location>
        <begin position="26"/>
        <end position="140"/>
    </location>
</feature>
<keyword evidence="3" id="KW-1185">Reference proteome</keyword>
<name>A0A939BVW8_9BACL</name>
<dbReference type="AlphaFoldDB" id="A0A939BVW8"/>
<evidence type="ECO:0000259" key="1">
    <source>
        <dbReference type="Pfam" id="PF21818"/>
    </source>
</evidence>
<organism evidence="2 3">
    <name type="scientific">Brevibacillus fulvus</name>
    <dbReference type="NCBI Taxonomy" id="1125967"/>
    <lineage>
        <taxon>Bacteria</taxon>
        <taxon>Bacillati</taxon>
        <taxon>Bacillota</taxon>
        <taxon>Bacilli</taxon>
        <taxon>Bacillales</taxon>
        <taxon>Paenibacillaceae</taxon>
        <taxon>Brevibacillus</taxon>
    </lineage>
</organism>
<dbReference type="EMBL" id="JAFBEB010000016">
    <property type="protein sequence ID" value="MBM7591859.1"/>
    <property type="molecule type" value="Genomic_DNA"/>
</dbReference>
<gene>
    <name evidence="2" type="ORF">JOD01_003511</name>
</gene>
<reference evidence="2" key="1">
    <citation type="submission" date="2021-01" db="EMBL/GenBank/DDBJ databases">
        <title>Genomic Encyclopedia of Type Strains, Phase IV (KMG-IV): sequencing the most valuable type-strain genomes for metagenomic binning, comparative biology and taxonomic classification.</title>
        <authorList>
            <person name="Goeker M."/>
        </authorList>
    </citation>
    <scope>NUCLEOTIDE SEQUENCE</scope>
    <source>
        <strain evidence="2">DSM 25523</strain>
    </source>
</reference>
<proteinExistence type="predicted"/>
<dbReference type="Proteomes" id="UP000717624">
    <property type="component" value="Unassembled WGS sequence"/>
</dbReference>
<evidence type="ECO:0000313" key="2">
    <source>
        <dbReference type="EMBL" id="MBM7591859.1"/>
    </source>
</evidence>
<sequence length="157" mass="17735">MKMKKRLCVTPCGSAKIWRKQPNIGAIQAKDVYIGSFAKACQEYAATFFDDWVILSAKFGFLLPTDFVSGDYNISFNKPNPDVVTIEALKQQIINKRLGGYDEIVILGGKKYSDIVTKAFGRNYDYFFPLSNCKGIGYMIQRLKLSIHSGKEIENIK</sequence>
<dbReference type="Pfam" id="PF21818">
    <property type="entry name" value="DUF6884"/>
    <property type="match status" value="1"/>
</dbReference>
<dbReference type="InterPro" id="IPR049251">
    <property type="entry name" value="DUF6884"/>
</dbReference>
<evidence type="ECO:0000313" key="3">
    <source>
        <dbReference type="Proteomes" id="UP000717624"/>
    </source>
</evidence>
<comment type="caution">
    <text evidence="2">The sequence shown here is derived from an EMBL/GenBank/DDBJ whole genome shotgun (WGS) entry which is preliminary data.</text>
</comment>